<keyword evidence="1" id="KW-0255">Endonuclease</keyword>
<dbReference type="SUPFAM" id="SSF54171">
    <property type="entry name" value="DNA-binding domain"/>
    <property type="match status" value="1"/>
</dbReference>
<protein>
    <submittedName>
        <fullName evidence="1">Putative homing endonuclease</fullName>
    </submittedName>
</protein>
<dbReference type="GO" id="GO:0003700">
    <property type="term" value="F:DNA-binding transcription factor activity"/>
    <property type="evidence" value="ECO:0007669"/>
    <property type="project" value="InterPro"/>
</dbReference>
<dbReference type="GO" id="GO:0004519">
    <property type="term" value="F:endonuclease activity"/>
    <property type="evidence" value="ECO:0007669"/>
    <property type="project" value="UniProtKB-KW"/>
</dbReference>
<dbReference type="EMBL" id="HQ918180">
    <property type="protein sequence ID" value="AEX26631.1"/>
    <property type="molecule type" value="Genomic_DNA"/>
</dbReference>
<keyword evidence="1" id="KW-0378">Hydrolase</keyword>
<reference evidence="2" key="1">
    <citation type="submission" date="2011-01" db="EMBL/GenBank/DDBJ databases">
        <authorList>
            <person name="Drulis-Kawa Z."/>
            <person name="Maciaszczyk-Dziubinska E."/>
            <person name="Villegas A."/>
            <person name="Kropinski A.M."/>
        </authorList>
    </citation>
    <scope>NUCLEOTIDE SEQUENCE [LARGE SCALE GENOMIC DNA]</scope>
</reference>
<gene>
    <name evidence="1" type="ORF">KP27_165</name>
</gene>
<sequence length="174" mass="19628">MKCHGGGKRTLNEEIDGIKDLLKFVAVDIESGRCYWNVHRGRVVCGSEAGTKNADGYTAIRLDGRYYKRHRVVFYVANGYLPLIIDHKHGVECGDGIGNLQEATQSQNSMKKIMSRNKSGFRGVSFDSHSKKWRASIKIEGKTKNLGNYESPEKASEVYETKAKELFGNFYIKQ</sequence>
<keyword evidence="2" id="KW-1185">Reference proteome</keyword>
<dbReference type="RefSeq" id="YP_007348787.1">
    <property type="nucleotide sequence ID" value="NC_020080.1"/>
</dbReference>
<name>K7NTJ5_9CAUD</name>
<dbReference type="SUPFAM" id="SSF54060">
    <property type="entry name" value="His-Me finger endonucleases"/>
    <property type="match status" value="1"/>
</dbReference>
<dbReference type="InterPro" id="IPR016177">
    <property type="entry name" value="DNA-bd_dom_sf"/>
</dbReference>
<accession>K7NTJ5</accession>
<dbReference type="Proteomes" id="UP000010073">
    <property type="component" value="Segment"/>
</dbReference>
<evidence type="ECO:0000313" key="2">
    <source>
        <dbReference type="Proteomes" id="UP000010073"/>
    </source>
</evidence>
<dbReference type="Gene3D" id="3.30.730.10">
    <property type="entry name" value="AP2/ERF domain"/>
    <property type="match status" value="1"/>
</dbReference>
<keyword evidence="1" id="KW-0540">Nuclease</keyword>
<dbReference type="OrthoDB" id="21336at10239"/>
<dbReference type="InterPro" id="IPR044925">
    <property type="entry name" value="His-Me_finger_sf"/>
</dbReference>
<dbReference type="InterPro" id="IPR036955">
    <property type="entry name" value="AP2/ERF_dom_sf"/>
</dbReference>
<organism evidence="1 2">
    <name type="scientific">Klebsiella phage KP27</name>
    <dbReference type="NCBI Taxonomy" id="1129147"/>
    <lineage>
        <taxon>Viruses</taxon>
        <taxon>Duplodnaviria</taxon>
        <taxon>Heunggongvirae</taxon>
        <taxon>Uroviricota</taxon>
        <taxon>Caudoviricetes</taxon>
        <taxon>Pantevenvirales</taxon>
        <taxon>Straboviridae</taxon>
        <taxon>Slopekvirus</taxon>
        <taxon>Slopekvirus kp27</taxon>
    </lineage>
</organism>
<proteinExistence type="predicted"/>
<dbReference type="KEGG" id="vg:14516356"/>
<evidence type="ECO:0000313" key="1">
    <source>
        <dbReference type="EMBL" id="AEX26631.1"/>
    </source>
</evidence>
<dbReference type="GO" id="GO:0003677">
    <property type="term" value="F:DNA binding"/>
    <property type="evidence" value="ECO:0007669"/>
    <property type="project" value="InterPro"/>
</dbReference>
<dbReference type="GeneID" id="14516356"/>